<proteinExistence type="predicted"/>
<dbReference type="GO" id="GO:0016616">
    <property type="term" value="F:oxidoreductase activity, acting on the CH-OH group of donors, NAD or NADP as acceptor"/>
    <property type="evidence" value="ECO:0007669"/>
    <property type="project" value="InterPro"/>
</dbReference>
<gene>
    <name evidence="1" type="primary">chbF_3</name>
    <name evidence="1" type="ORF">NCTC12120_07039</name>
</gene>
<organism evidence="1 2">
    <name type="scientific">Cedecea neteri</name>
    <dbReference type="NCBI Taxonomy" id="158822"/>
    <lineage>
        <taxon>Bacteria</taxon>
        <taxon>Pseudomonadati</taxon>
        <taxon>Pseudomonadota</taxon>
        <taxon>Gammaproteobacteria</taxon>
        <taxon>Enterobacterales</taxon>
        <taxon>Enterobacteriaceae</taxon>
        <taxon>Cedecea</taxon>
    </lineage>
</organism>
<evidence type="ECO:0000313" key="2">
    <source>
        <dbReference type="Proteomes" id="UP000251197"/>
    </source>
</evidence>
<name>A0A2X3JG83_9ENTR</name>
<dbReference type="InterPro" id="IPR015955">
    <property type="entry name" value="Lactate_DH/Glyco_Ohase_4_C"/>
</dbReference>
<dbReference type="Gene3D" id="3.90.110.10">
    <property type="entry name" value="Lactate dehydrogenase/glycoside hydrolase, family 4, C-terminal"/>
    <property type="match status" value="1"/>
</dbReference>
<reference evidence="1 2" key="1">
    <citation type="submission" date="2018-06" db="EMBL/GenBank/DDBJ databases">
        <authorList>
            <consortium name="Pathogen Informatics"/>
            <person name="Doyle S."/>
        </authorList>
    </citation>
    <scope>NUCLEOTIDE SEQUENCE [LARGE SCALE GENOMIC DNA]</scope>
    <source>
        <strain evidence="1 2">NCTC12120</strain>
    </source>
</reference>
<dbReference type="Proteomes" id="UP000251197">
    <property type="component" value="Unassembled WGS sequence"/>
</dbReference>
<dbReference type="EMBL" id="UAVU01000012">
    <property type="protein sequence ID" value="SQC93924.1"/>
    <property type="molecule type" value="Genomic_DNA"/>
</dbReference>
<keyword evidence="1" id="KW-0326">Glycosidase</keyword>
<dbReference type="SUPFAM" id="SSF56327">
    <property type="entry name" value="LDH C-terminal domain-like"/>
    <property type="match status" value="1"/>
</dbReference>
<evidence type="ECO:0000313" key="1">
    <source>
        <dbReference type="EMBL" id="SQC93924.1"/>
    </source>
</evidence>
<dbReference type="GO" id="GO:0008706">
    <property type="term" value="F:6-phospho-beta-glucosidase activity"/>
    <property type="evidence" value="ECO:0007669"/>
    <property type="project" value="UniProtKB-EC"/>
</dbReference>
<protein>
    <submittedName>
        <fullName evidence="1">6-phospho-beta-glucosidase</fullName>
        <ecNumber evidence="1">3.2.1.86</ecNumber>
    </submittedName>
</protein>
<dbReference type="EC" id="3.2.1.86" evidence="1"/>
<dbReference type="AlphaFoldDB" id="A0A2X3JG83"/>
<sequence length="57" mass="6090">MAASHAALSGEFNDVLLALNLSPLIHSDKDAEVIAKEMLLAHKAHLPNFAKAIEKLA</sequence>
<accession>A0A2X3JG83</accession>
<keyword evidence="1" id="KW-0378">Hydrolase</keyword>